<sequence>MNKVQKIALFPYLYIAVAESIYFFLTTSLLSIKRKAQRTVCFFCPAGPHQTFFSSFYDGHKRANKGEGVTKQRKKKGISISHLTVTD</sequence>
<dbReference type="Proteomes" id="UP000078512">
    <property type="component" value="Unassembled WGS sequence"/>
</dbReference>
<evidence type="ECO:0000313" key="2">
    <source>
        <dbReference type="EMBL" id="OAQ26102.1"/>
    </source>
</evidence>
<keyword evidence="1" id="KW-0472">Membrane</keyword>
<evidence type="ECO:0000256" key="1">
    <source>
        <dbReference type="SAM" id="Phobius"/>
    </source>
</evidence>
<protein>
    <submittedName>
        <fullName evidence="2">Uncharacterized protein</fullName>
    </submittedName>
</protein>
<gene>
    <name evidence="2" type="ORF">K457DRAFT_729194</name>
</gene>
<organism evidence="2 3">
    <name type="scientific">Linnemannia elongata AG-77</name>
    <dbReference type="NCBI Taxonomy" id="1314771"/>
    <lineage>
        <taxon>Eukaryota</taxon>
        <taxon>Fungi</taxon>
        <taxon>Fungi incertae sedis</taxon>
        <taxon>Mucoromycota</taxon>
        <taxon>Mortierellomycotina</taxon>
        <taxon>Mortierellomycetes</taxon>
        <taxon>Mortierellales</taxon>
        <taxon>Mortierellaceae</taxon>
        <taxon>Linnemannia</taxon>
    </lineage>
</organism>
<proteinExistence type="predicted"/>
<dbReference type="AlphaFoldDB" id="A0A197JLJ9"/>
<keyword evidence="1" id="KW-1133">Transmembrane helix</keyword>
<keyword evidence="3" id="KW-1185">Reference proteome</keyword>
<keyword evidence="1" id="KW-0812">Transmembrane</keyword>
<accession>A0A197JLJ9</accession>
<name>A0A197JLJ9_9FUNG</name>
<dbReference type="EMBL" id="KV442070">
    <property type="protein sequence ID" value="OAQ26102.1"/>
    <property type="molecule type" value="Genomic_DNA"/>
</dbReference>
<reference evidence="2 3" key="1">
    <citation type="submission" date="2016-05" db="EMBL/GenBank/DDBJ databases">
        <title>Genome sequencing reveals origins of a unique bacterial endosymbiosis in the earliest lineages of terrestrial Fungi.</title>
        <authorList>
            <consortium name="DOE Joint Genome Institute"/>
            <person name="Uehling J."/>
            <person name="Gryganskyi A."/>
            <person name="Hameed K."/>
            <person name="Tschaplinski T."/>
            <person name="Misztal P."/>
            <person name="Wu S."/>
            <person name="Desiro A."/>
            <person name="Vande Pol N."/>
            <person name="Du Z.-Y."/>
            <person name="Zienkiewicz A."/>
            <person name="Zienkiewicz K."/>
            <person name="Morin E."/>
            <person name="Tisserant E."/>
            <person name="Splivallo R."/>
            <person name="Hainaut M."/>
            <person name="Henrissat B."/>
            <person name="Ohm R."/>
            <person name="Kuo A."/>
            <person name="Yan J."/>
            <person name="Lipzen A."/>
            <person name="Nolan M."/>
            <person name="Labutti K."/>
            <person name="Barry K."/>
            <person name="Goldstein A."/>
            <person name="Labbe J."/>
            <person name="Schadt C."/>
            <person name="Tuskan G."/>
            <person name="Grigoriev I."/>
            <person name="Martin F."/>
            <person name="Vilgalys R."/>
            <person name="Bonito G."/>
        </authorList>
    </citation>
    <scope>NUCLEOTIDE SEQUENCE [LARGE SCALE GENOMIC DNA]</scope>
    <source>
        <strain evidence="2 3">AG-77</strain>
    </source>
</reference>
<feature type="transmembrane region" description="Helical" evidence="1">
    <location>
        <begin position="12"/>
        <end position="32"/>
    </location>
</feature>
<evidence type="ECO:0000313" key="3">
    <source>
        <dbReference type="Proteomes" id="UP000078512"/>
    </source>
</evidence>